<evidence type="ECO:0008006" key="2">
    <source>
        <dbReference type="Google" id="ProtNLM"/>
    </source>
</evidence>
<gene>
    <name evidence="1" type="ORF">ENS41_08935</name>
</gene>
<sequence>MLEQSGSRAWLAAGLLLLLIACGPAPRSPMPELITPQWQDGETSRYEVVRADSVLFERVIQLRFDEESGTPSIIVTSVVRPQQAEVALYDSAVFELRRFSLKPLWSYRVVTTDLSALEVEVRYEPGAVEVEKQFIEGTDRQVLKVGRDAFGAEMLPFLLRAVRLTPGTSFTVSAVAGLEMRVVSTDVAVLGTRLVKTGLGDILCREVELRSPPRNVSLLYELAEPHRLVAIEDPDNKSVTRLVGYSAASPDLPASGLP</sequence>
<proteinExistence type="predicted"/>
<comment type="caution">
    <text evidence="1">The sequence shown here is derived from an EMBL/GenBank/DDBJ whole genome shotgun (WGS) entry which is preliminary data.</text>
</comment>
<protein>
    <recommendedName>
        <fullName evidence="2">DUF3108 domain-containing protein</fullName>
    </recommendedName>
</protein>
<accession>A0A7C4CC53</accession>
<dbReference type="EMBL" id="DSUT01000187">
    <property type="protein sequence ID" value="HGK29052.1"/>
    <property type="molecule type" value="Genomic_DNA"/>
</dbReference>
<reference evidence="1" key="1">
    <citation type="journal article" date="2020" name="mSystems">
        <title>Genome- and Community-Level Interaction Insights into Carbon Utilization and Element Cycling Functions of Hydrothermarchaeota in Hydrothermal Sediment.</title>
        <authorList>
            <person name="Zhou Z."/>
            <person name="Liu Y."/>
            <person name="Xu W."/>
            <person name="Pan J."/>
            <person name="Luo Z.H."/>
            <person name="Li M."/>
        </authorList>
    </citation>
    <scope>NUCLEOTIDE SEQUENCE [LARGE SCALE GENOMIC DNA]</scope>
    <source>
        <strain evidence="1">SpSt-488</strain>
    </source>
</reference>
<name>A0A7C4CC53_UNCW3</name>
<organism evidence="1">
    <name type="scientific">candidate division WOR-3 bacterium</name>
    <dbReference type="NCBI Taxonomy" id="2052148"/>
    <lineage>
        <taxon>Bacteria</taxon>
        <taxon>Bacteria division WOR-3</taxon>
    </lineage>
</organism>
<evidence type="ECO:0000313" key="1">
    <source>
        <dbReference type="EMBL" id="HGK29052.1"/>
    </source>
</evidence>
<dbReference type="AlphaFoldDB" id="A0A7C4CC53"/>